<dbReference type="Pfam" id="PF23961">
    <property type="entry name" value="Phage_tail_terminator_9"/>
    <property type="match status" value="1"/>
</dbReference>
<evidence type="ECO:0000313" key="3">
    <source>
        <dbReference type="Proteomes" id="UP000590738"/>
    </source>
</evidence>
<organism evidence="2 3">
    <name type="scientific">Pseudomonas juntendi</name>
    <dbReference type="NCBI Taxonomy" id="2666183"/>
    <lineage>
        <taxon>Bacteria</taxon>
        <taxon>Pseudomonadati</taxon>
        <taxon>Pseudomonadota</taxon>
        <taxon>Gammaproteobacteria</taxon>
        <taxon>Pseudomonadales</taxon>
        <taxon>Pseudomonadaceae</taxon>
        <taxon>Pseudomonas</taxon>
    </lineage>
</organism>
<dbReference type="NCBIfam" id="NF047498">
    <property type="entry name" value="LIC_12616_fam"/>
    <property type="match status" value="1"/>
</dbReference>
<gene>
    <name evidence="2" type="ORF">H4B97_07625</name>
</gene>
<feature type="domain" description="Phage neck terminator protein gp12-like" evidence="1">
    <location>
        <begin position="13"/>
        <end position="166"/>
    </location>
</feature>
<proteinExistence type="predicted"/>
<name>A0A7W2LK37_9PSED</name>
<evidence type="ECO:0000313" key="2">
    <source>
        <dbReference type="EMBL" id="MBA6142340.1"/>
    </source>
</evidence>
<evidence type="ECO:0000259" key="1">
    <source>
        <dbReference type="Pfam" id="PF23961"/>
    </source>
</evidence>
<sequence length="185" mass="20039">MVDTIALTKVVCQVVVAATGLPANKVIVGDPGTSAPTGTYAAVRIDSPAQFGQALKTQRNVPATDDPRFEDIIERVATQFTIGFSINIYRAGAMGMAMTLCEANKREPIKNILRRAKLGWSRISPINNLTGLYQAAMEERSQVTLYLYGESVAEDRINRIYRVGFEVQTEQSGAIAQGEVNALSG</sequence>
<dbReference type="InterPro" id="IPR057087">
    <property type="entry name" value="Gp12-like"/>
</dbReference>
<accession>A0A7W2LK37</accession>
<dbReference type="Proteomes" id="UP000590738">
    <property type="component" value="Unassembled WGS sequence"/>
</dbReference>
<dbReference type="AlphaFoldDB" id="A0A7W2LK37"/>
<dbReference type="RefSeq" id="WP_182333848.1">
    <property type="nucleotide sequence ID" value="NZ_JACGCZ010000009.1"/>
</dbReference>
<protein>
    <recommendedName>
        <fullName evidence="1">Phage neck terminator protein gp12-like domain-containing protein</fullName>
    </recommendedName>
</protein>
<dbReference type="EMBL" id="JACGCZ010000009">
    <property type="protein sequence ID" value="MBA6142340.1"/>
    <property type="molecule type" value="Genomic_DNA"/>
</dbReference>
<comment type="caution">
    <text evidence="2">The sequence shown here is derived from an EMBL/GenBank/DDBJ whole genome shotgun (WGS) entry which is preliminary data.</text>
</comment>
<reference evidence="2 3" key="1">
    <citation type="submission" date="2020-07" db="EMBL/GenBank/DDBJ databases">
        <title>Diversity of carbapenemase encoding genes among Pseudomonas putida group clinical isolates in a tertiary Brazilian hospital.</title>
        <authorList>
            <person name="Alberto-Lei F."/>
            <person name="Nodari C.S."/>
            <person name="Streling A.P."/>
            <person name="Paulino J.T."/>
            <person name="Bessa-Neto F.O."/>
            <person name="Cayo R."/>
            <person name="Gales A.C."/>
        </authorList>
    </citation>
    <scope>NUCLEOTIDE SEQUENCE [LARGE SCALE GENOMIC DNA]</scope>
    <source>
        <strain evidence="2 3">12273</strain>
    </source>
</reference>